<evidence type="ECO:0000313" key="3">
    <source>
        <dbReference type="EMBL" id="MBB6564123.1"/>
    </source>
</evidence>
<evidence type="ECO:0000256" key="1">
    <source>
        <dbReference type="ARBA" id="ARBA00006987"/>
    </source>
</evidence>
<proteinExistence type="inferred from homology"/>
<dbReference type="RefSeq" id="WP_184865828.1">
    <property type="nucleotide sequence ID" value="NZ_JACHLK010000029.1"/>
</dbReference>
<dbReference type="InterPro" id="IPR042100">
    <property type="entry name" value="Bug_dom1"/>
</dbReference>
<name>A0A7X0PLH2_9BURK</name>
<evidence type="ECO:0000313" key="4">
    <source>
        <dbReference type="Proteomes" id="UP000575083"/>
    </source>
</evidence>
<dbReference type="Gene3D" id="3.40.190.10">
    <property type="entry name" value="Periplasmic binding protein-like II"/>
    <property type="match status" value="1"/>
</dbReference>
<dbReference type="Proteomes" id="UP000575083">
    <property type="component" value="Unassembled WGS sequence"/>
</dbReference>
<reference evidence="3 4" key="1">
    <citation type="submission" date="2020-08" db="EMBL/GenBank/DDBJ databases">
        <title>Functional genomics of gut bacteria from endangered species of beetles.</title>
        <authorList>
            <person name="Carlos-Shanley C."/>
        </authorList>
    </citation>
    <scope>NUCLEOTIDE SEQUENCE [LARGE SCALE GENOMIC DNA]</scope>
    <source>
        <strain evidence="3 4">S00198</strain>
    </source>
</reference>
<comment type="similarity">
    <text evidence="1">Belongs to the UPF0065 (bug) family.</text>
</comment>
<accession>A0A7X0PLH2</accession>
<feature type="signal peptide" evidence="2">
    <location>
        <begin position="1"/>
        <end position="44"/>
    </location>
</feature>
<dbReference type="Gene3D" id="3.40.190.150">
    <property type="entry name" value="Bordetella uptake gene, domain 1"/>
    <property type="match status" value="1"/>
</dbReference>
<dbReference type="PANTHER" id="PTHR42928">
    <property type="entry name" value="TRICARBOXYLATE-BINDING PROTEIN"/>
    <property type="match status" value="1"/>
</dbReference>
<dbReference type="AlphaFoldDB" id="A0A7X0PLH2"/>
<keyword evidence="3" id="KW-0675">Receptor</keyword>
<comment type="caution">
    <text evidence="3">The sequence shown here is derived from an EMBL/GenBank/DDBJ whole genome shotgun (WGS) entry which is preliminary data.</text>
</comment>
<gene>
    <name evidence="3" type="ORF">HNP48_006849</name>
</gene>
<dbReference type="EMBL" id="JACHLK010000029">
    <property type="protein sequence ID" value="MBB6564123.1"/>
    <property type="molecule type" value="Genomic_DNA"/>
</dbReference>
<dbReference type="SUPFAM" id="SSF53850">
    <property type="entry name" value="Periplasmic binding protein-like II"/>
    <property type="match status" value="1"/>
</dbReference>
<dbReference type="InterPro" id="IPR005064">
    <property type="entry name" value="BUG"/>
</dbReference>
<dbReference type="CDD" id="cd07012">
    <property type="entry name" value="PBP2_Bug_TTT"/>
    <property type="match status" value="1"/>
</dbReference>
<evidence type="ECO:0000256" key="2">
    <source>
        <dbReference type="SAM" id="SignalP"/>
    </source>
</evidence>
<organism evidence="3 4">
    <name type="scientific">Acidovorax soli</name>
    <dbReference type="NCBI Taxonomy" id="592050"/>
    <lineage>
        <taxon>Bacteria</taxon>
        <taxon>Pseudomonadati</taxon>
        <taxon>Pseudomonadota</taxon>
        <taxon>Betaproteobacteria</taxon>
        <taxon>Burkholderiales</taxon>
        <taxon>Comamonadaceae</taxon>
        <taxon>Acidovorax</taxon>
    </lineage>
</organism>
<dbReference type="PIRSF" id="PIRSF017082">
    <property type="entry name" value="YflP"/>
    <property type="match status" value="1"/>
</dbReference>
<protein>
    <submittedName>
        <fullName evidence="3">Tripartite-type tricarboxylate transporter receptor subunit TctC</fullName>
    </submittedName>
</protein>
<dbReference type="PANTHER" id="PTHR42928:SF5">
    <property type="entry name" value="BLR1237 PROTEIN"/>
    <property type="match status" value="1"/>
</dbReference>
<dbReference type="Pfam" id="PF03401">
    <property type="entry name" value="TctC"/>
    <property type="match status" value="1"/>
</dbReference>
<feature type="chain" id="PRO_5030826159" evidence="2">
    <location>
        <begin position="45"/>
        <end position="346"/>
    </location>
</feature>
<sequence length="346" mass="35568">MKTPMMFVAPPAAAARAHRLHAALFAGLATVAALGALISEPVHAADAAFPSKPLTLVIPFPPGGATDVLGRVIALRMGKELGQPIVIENRAGAGTIIGAGYVSKAPADGYTLLLSSGTTFTVNPAIRSNLPYDPVQGFDPIGISGRTGLILLANQQVPVQSVKQFVDYVKAAPGTYSYGSFGSGTTSHFAGETILQATGLKMTHVPYKGSAPAMTDLMGGQVPFTVDTVAAAIPQLKSGKIKAIAITTAKRSPLLPNVPTLAESGYPGIDLDTWLVMAAPKGLPPAVRTRLEKALAATVADPETKAKLTAQGMEPAFSSGAAAAELIQRELPAMRAVAARSNITAD</sequence>
<keyword evidence="2" id="KW-0732">Signal</keyword>
<keyword evidence="4" id="KW-1185">Reference proteome</keyword>